<feature type="non-terminal residue" evidence="2">
    <location>
        <position position="135"/>
    </location>
</feature>
<dbReference type="EMBL" id="BART01011431">
    <property type="protein sequence ID" value="GAG84990.1"/>
    <property type="molecule type" value="Genomic_DNA"/>
</dbReference>
<accession>X1AQI6</accession>
<reference evidence="2" key="1">
    <citation type="journal article" date="2014" name="Front. Microbiol.">
        <title>High frequency of phylogenetically diverse reductive dehalogenase-homologous genes in deep subseafloor sedimentary metagenomes.</title>
        <authorList>
            <person name="Kawai M."/>
            <person name="Futagami T."/>
            <person name="Toyoda A."/>
            <person name="Takaki Y."/>
            <person name="Nishi S."/>
            <person name="Hori S."/>
            <person name="Arai W."/>
            <person name="Tsubouchi T."/>
            <person name="Morono Y."/>
            <person name="Uchiyama I."/>
            <person name="Ito T."/>
            <person name="Fujiyama A."/>
            <person name="Inagaki F."/>
            <person name="Takami H."/>
        </authorList>
    </citation>
    <scope>NUCLEOTIDE SEQUENCE</scope>
    <source>
        <strain evidence="2">Expedition CK06-06</strain>
    </source>
</reference>
<gene>
    <name evidence="2" type="ORF">S01H4_24356</name>
</gene>
<comment type="caution">
    <text evidence="2">The sequence shown here is derived from an EMBL/GenBank/DDBJ whole genome shotgun (WGS) entry which is preliminary data.</text>
</comment>
<dbReference type="AlphaFoldDB" id="X1AQI6"/>
<proteinExistence type="predicted"/>
<keyword evidence="1" id="KW-0812">Transmembrane</keyword>
<protein>
    <submittedName>
        <fullName evidence="2">Uncharacterized protein</fullName>
    </submittedName>
</protein>
<evidence type="ECO:0000313" key="2">
    <source>
        <dbReference type="EMBL" id="GAG84990.1"/>
    </source>
</evidence>
<organism evidence="2">
    <name type="scientific">marine sediment metagenome</name>
    <dbReference type="NCBI Taxonomy" id="412755"/>
    <lineage>
        <taxon>unclassified sequences</taxon>
        <taxon>metagenomes</taxon>
        <taxon>ecological metagenomes</taxon>
    </lineage>
</organism>
<keyword evidence="1" id="KW-0472">Membrane</keyword>
<feature type="transmembrane region" description="Helical" evidence="1">
    <location>
        <begin position="21"/>
        <end position="42"/>
    </location>
</feature>
<sequence>MYSTKISVSYKETMGSRSKSLIIALITFASLAFIFVVILLGISGAGGQNIYFKSGIQPLNAGAALNLDNDNTEPIFSISLVDENDVLVPEKCQDLDIDTETGFIKVLDYNVPRTLPLCLKDENIAGWSITFFSYG</sequence>
<evidence type="ECO:0000256" key="1">
    <source>
        <dbReference type="SAM" id="Phobius"/>
    </source>
</evidence>
<name>X1AQI6_9ZZZZ</name>
<keyword evidence="1" id="KW-1133">Transmembrane helix</keyword>